<proteinExistence type="predicted"/>
<sequence>MDMMRLSSELADVMALGGPTSLESMSTGFHFERSKFVDVPWRDVVGPFVDKAAAAALSAADGHLPGEYLQRHFMTHWVTVAKEDRAVMLPGEQIFLPDLASVVAVSEGVQKQIAEKKFPIRVEGLTARRAPYAKRHVDLKGIGTVCVLRLPTASIDRYFLPFGLSVHGKVEYFRDDALRDPSHSAHVDSWTRVRGLQQVYVALKPEGIQAAATEAVRSFSAMDEVDAAAAHIIREWNRFSIKNATATARRGAAQGMLDAAVKENLSSEAWAEISQRYVELASNEELLGMADVLRDRAASLRYELITEKMTVEHFHDGSAQPQKVSLEPGALYYKYPKSASWWTTHHNGYTWYGKKKRRRQLNTHVFQYYERVTPDWDPWVEAVAQYQADGFDVAMMRSTADGFVAEDGRTLAEVVEQCARDEGYRRRCVVGIPTLEDTLHGNPIVRGYRFYFRPLPAILPSAPPSIFVNEQLTYRFAWQGVRLGELAANIPLAPGEERSVTITRSVSKENSRTESSGSILELNTVTRQDFESTFESEITKEAEKTRTMSAEASGSYGGMVSGGASFSQTQRTRDVARTLNRAVQRASSEITSKRRQEVNVSMSSSIKESLSDSTSYKVSNINTGRTLNILIFRLMNEYRSALYLSDFSCVVEAGPELIEGTGLRVRRTFRKTAEEMQAMGDYLANAQYGFDIDPARRAELGAEVTRSLREAIAADYEVARGEAPALAKATLPMKPESKPLLKFNAAIFAPAKFAVSAEAKSPTVMLASVETERATMDAVAARTLDMQALAAFEGTNQPIIQEMTFAYDSGALYADCQLGARDGLEDFALQMRTLETNTKSADIELTRGRAALLMSAAGLARSGAQDGRTLARFVRRGPSRLLITFILSGEALPTKGWHLRDASSSFKMPVDEVSASGDAVLIVVTLNGEKAAPYLSLSDADLFSRCELVNE</sequence>
<dbReference type="AlphaFoldDB" id="A0A829Y8X2"/>
<gene>
    <name evidence="1" type="ORF">GCM10011487_12060</name>
</gene>
<comment type="caution">
    <text evidence="1">The sequence shown here is derived from an EMBL/GenBank/DDBJ whole genome shotgun (WGS) entry which is preliminary data.</text>
</comment>
<evidence type="ECO:0000313" key="1">
    <source>
        <dbReference type="EMBL" id="GFE79206.1"/>
    </source>
</evidence>
<dbReference type="Proteomes" id="UP000445000">
    <property type="component" value="Unassembled WGS sequence"/>
</dbReference>
<protein>
    <submittedName>
        <fullName evidence="1">Uncharacterized protein</fullName>
    </submittedName>
</protein>
<evidence type="ECO:0000313" key="2">
    <source>
        <dbReference type="Proteomes" id="UP000445000"/>
    </source>
</evidence>
<name>A0A829Y8X2_9GAMM</name>
<dbReference type="EMBL" id="BLJN01000001">
    <property type="protein sequence ID" value="GFE79206.1"/>
    <property type="molecule type" value="Genomic_DNA"/>
</dbReference>
<accession>A0A829Y8X2</accession>
<organism evidence="1 2">
    <name type="scientific">Steroidobacter agaridevorans</name>
    <dbReference type="NCBI Taxonomy" id="2695856"/>
    <lineage>
        <taxon>Bacteria</taxon>
        <taxon>Pseudomonadati</taxon>
        <taxon>Pseudomonadota</taxon>
        <taxon>Gammaproteobacteria</taxon>
        <taxon>Steroidobacterales</taxon>
        <taxon>Steroidobacteraceae</taxon>
        <taxon>Steroidobacter</taxon>
    </lineage>
</organism>
<keyword evidence="2" id="KW-1185">Reference proteome</keyword>
<dbReference type="RefSeq" id="WP_161810938.1">
    <property type="nucleotide sequence ID" value="NZ_BLJN01000001.1"/>
</dbReference>
<reference evidence="2" key="1">
    <citation type="submission" date="2020-01" db="EMBL/GenBank/DDBJ databases">
        <title>'Steroidobacter agaridevorans' sp. nov., agar-degrading bacteria isolated from rhizosphere soils.</title>
        <authorList>
            <person name="Ikenaga M."/>
            <person name="Kataoka M."/>
            <person name="Murouchi A."/>
            <person name="Katsuragi S."/>
            <person name="Sakai M."/>
        </authorList>
    </citation>
    <scope>NUCLEOTIDE SEQUENCE [LARGE SCALE GENOMIC DNA]</scope>
    <source>
        <strain evidence="2">YU21-B</strain>
    </source>
</reference>